<comment type="caution">
    <text evidence="8">The sequence shown here is derived from an EMBL/GenBank/DDBJ whole genome shotgun (WGS) entry which is preliminary data.</text>
</comment>
<dbReference type="CDD" id="cd20069">
    <property type="entry name" value="5TM_Oxa1-like"/>
    <property type="match status" value="1"/>
</dbReference>
<evidence type="ECO:0000256" key="2">
    <source>
        <dbReference type="ARBA" id="ARBA00022692"/>
    </source>
</evidence>
<dbReference type="Pfam" id="PF02096">
    <property type="entry name" value="60KD_IMP"/>
    <property type="match status" value="1"/>
</dbReference>
<name>A0A9W7AX58_9STRA</name>
<dbReference type="PANTHER" id="PTHR12428:SF65">
    <property type="entry name" value="CYTOCHROME C OXIDASE ASSEMBLY PROTEIN COX18, MITOCHONDRIAL"/>
    <property type="match status" value="1"/>
</dbReference>
<gene>
    <name evidence="8" type="ORF">TrLO_g9459</name>
</gene>
<evidence type="ECO:0000313" key="8">
    <source>
        <dbReference type="EMBL" id="GMH76658.1"/>
    </source>
</evidence>
<comment type="subcellular location">
    <subcellularLocation>
        <location evidence="1 5">Membrane</location>
        <topology evidence="1 5">Multi-pass membrane protein</topology>
    </subcellularLocation>
</comment>
<keyword evidence="9" id="KW-1185">Reference proteome</keyword>
<keyword evidence="2 5" id="KW-0812">Transmembrane</keyword>
<evidence type="ECO:0000259" key="7">
    <source>
        <dbReference type="Pfam" id="PF02096"/>
    </source>
</evidence>
<keyword evidence="3" id="KW-1133">Transmembrane helix</keyword>
<dbReference type="PANTHER" id="PTHR12428">
    <property type="entry name" value="OXA1"/>
    <property type="match status" value="1"/>
</dbReference>
<protein>
    <recommendedName>
        <fullName evidence="7">Membrane insertase YidC/Oxa/ALB C-terminal domain-containing protein</fullName>
    </recommendedName>
</protein>
<feature type="compositionally biased region" description="Gly residues" evidence="6">
    <location>
        <begin position="425"/>
        <end position="451"/>
    </location>
</feature>
<evidence type="ECO:0000256" key="6">
    <source>
        <dbReference type="SAM" id="MobiDB-lite"/>
    </source>
</evidence>
<evidence type="ECO:0000313" key="9">
    <source>
        <dbReference type="Proteomes" id="UP001165122"/>
    </source>
</evidence>
<reference evidence="9" key="1">
    <citation type="journal article" date="2023" name="Commun. Biol.">
        <title>Genome analysis of Parmales, the sister group of diatoms, reveals the evolutionary specialization of diatoms from phago-mixotrophs to photoautotrophs.</title>
        <authorList>
            <person name="Ban H."/>
            <person name="Sato S."/>
            <person name="Yoshikawa S."/>
            <person name="Yamada K."/>
            <person name="Nakamura Y."/>
            <person name="Ichinomiya M."/>
            <person name="Sato N."/>
            <person name="Blanc-Mathieu R."/>
            <person name="Endo H."/>
            <person name="Kuwata A."/>
            <person name="Ogata H."/>
        </authorList>
    </citation>
    <scope>NUCLEOTIDE SEQUENCE [LARGE SCALE GENOMIC DNA]</scope>
    <source>
        <strain evidence="9">NIES 3700</strain>
    </source>
</reference>
<feature type="compositionally biased region" description="Basic residues" evidence="6">
    <location>
        <begin position="452"/>
        <end position="462"/>
    </location>
</feature>
<organism evidence="8 9">
    <name type="scientific">Triparma laevis f. longispina</name>
    <dbReference type="NCBI Taxonomy" id="1714387"/>
    <lineage>
        <taxon>Eukaryota</taxon>
        <taxon>Sar</taxon>
        <taxon>Stramenopiles</taxon>
        <taxon>Ochrophyta</taxon>
        <taxon>Bolidophyceae</taxon>
        <taxon>Parmales</taxon>
        <taxon>Triparmaceae</taxon>
        <taxon>Triparma</taxon>
    </lineage>
</organism>
<dbReference type="OrthoDB" id="2148490at2759"/>
<evidence type="ECO:0000256" key="4">
    <source>
        <dbReference type="ARBA" id="ARBA00023136"/>
    </source>
</evidence>
<dbReference type="EMBL" id="BRXW01000773">
    <property type="protein sequence ID" value="GMH76658.1"/>
    <property type="molecule type" value="Genomic_DNA"/>
</dbReference>
<dbReference type="GO" id="GO:0005743">
    <property type="term" value="C:mitochondrial inner membrane"/>
    <property type="evidence" value="ECO:0007669"/>
    <property type="project" value="TreeGrafter"/>
</dbReference>
<feature type="region of interest" description="Disordered" evidence="6">
    <location>
        <begin position="413"/>
        <end position="462"/>
    </location>
</feature>
<proteinExistence type="inferred from homology"/>
<dbReference type="GO" id="GO:0032977">
    <property type="term" value="F:membrane insertase activity"/>
    <property type="evidence" value="ECO:0007669"/>
    <property type="project" value="InterPro"/>
</dbReference>
<dbReference type="GO" id="GO:0032979">
    <property type="term" value="P:protein insertion into mitochondrial inner membrane from matrix"/>
    <property type="evidence" value="ECO:0007669"/>
    <property type="project" value="TreeGrafter"/>
</dbReference>
<evidence type="ECO:0000256" key="5">
    <source>
        <dbReference type="RuleBase" id="RU003945"/>
    </source>
</evidence>
<evidence type="ECO:0000256" key="1">
    <source>
        <dbReference type="ARBA" id="ARBA00004141"/>
    </source>
</evidence>
<feature type="domain" description="Membrane insertase YidC/Oxa/ALB C-terminal" evidence="7">
    <location>
        <begin position="44"/>
        <end position="278"/>
    </location>
</feature>
<dbReference type="Proteomes" id="UP001165122">
    <property type="component" value="Unassembled WGS sequence"/>
</dbReference>
<dbReference type="AlphaFoldDB" id="A0A9W7AX58"/>
<dbReference type="InterPro" id="IPR028055">
    <property type="entry name" value="YidC/Oxa/ALB_C"/>
</dbReference>
<keyword evidence="4" id="KW-0472">Membrane</keyword>
<evidence type="ECO:0000256" key="3">
    <source>
        <dbReference type="ARBA" id="ARBA00022989"/>
    </source>
</evidence>
<sequence>MLQVSRRFIPRSRFNTAQKRSIITADALTALNSYLPAALSTDFIIPIMALTFGVRCALLPIAYWSQRETAKLLPVIPEIQMLSTFYRKDLSKLPLHDTPGRIGKTQTFIAGARGILRAKGVKPWAIFVPALAQFPPFIFFATQIRQVINPPIEIDPLNKISDGMISNPNLEAAEGMDEVVQDLSKELAVGGWGYISDLTVPDPLYTLPFVFVAIFYGNLELSFGEGRANANSSNFIRNFTSFFQQGSILMLPFLAAVPAGVQIYICTSTSFSILQGAAFRNNSVRSMVGLPVLGVKHEPELYKEHQRELLELSKGGRESLPEGLEGDKIWAQVEKNREDAKELVKGYKPMGHGIMAPGSNSTIKVGGLRESSIDVDENIIRDVPESIMEMANSGEMKGGVVASNPIILPEEDLFDVNPTKRKGAKGGGGVGGGGGGGGKGGGGVGGGGGGGGKKKKTKKKRK</sequence>
<dbReference type="InterPro" id="IPR001708">
    <property type="entry name" value="YidC/ALB3/OXA1/COX18"/>
</dbReference>
<comment type="similarity">
    <text evidence="5">Belongs to the OXA1/ALB3/YidC family.</text>
</comment>
<accession>A0A9W7AX58</accession>